<reference evidence="2" key="1">
    <citation type="journal article" date="2011" name="Proc. Natl. Acad. Sci. U.S.A.">
        <title>Genomic insights into the physiology and ecology of the marine filamentous cyanobacterium Lyngbya majuscula.</title>
        <authorList>
            <person name="Jones A.C."/>
            <person name="Monroe E.A."/>
            <person name="Podell S."/>
            <person name="Hess W.R."/>
            <person name="Klages S."/>
            <person name="Esquenazi E."/>
            <person name="Niessen S."/>
            <person name="Hoover H."/>
            <person name="Rothmann M."/>
            <person name="Lasken R.S."/>
            <person name="Yates J.R.III."/>
            <person name="Reinhardt R."/>
            <person name="Kube M."/>
            <person name="Burkart M.D."/>
            <person name="Allen E.E."/>
            <person name="Dorrestein P.C."/>
            <person name="Gerwick W.H."/>
            <person name="Gerwick L."/>
        </authorList>
    </citation>
    <scope>NUCLEOTIDE SEQUENCE [LARGE SCALE GENOMIC DNA]</scope>
    <source>
        <strain evidence="2">3L</strain>
    </source>
</reference>
<keyword evidence="2" id="KW-1185">Reference proteome</keyword>
<evidence type="ECO:0000313" key="1">
    <source>
        <dbReference type="EMBL" id="EGJ33538.1"/>
    </source>
</evidence>
<dbReference type="EMBL" id="GL890846">
    <property type="protein sequence ID" value="EGJ33538.1"/>
    <property type="molecule type" value="Genomic_DNA"/>
</dbReference>
<name>F4XPE8_9CYAN</name>
<dbReference type="HOGENOM" id="CLU_1446164_0_0_3"/>
<dbReference type="AlphaFoldDB" id="F4XPE8"/>
<evidence type="ECO:0000313" key="2">
    <source>
        <dbReference type="Proteomes" id="UP000003959"/>
    </source>
</evidence>
<sequence>MELILQKNEYVAADNSITVILDLVQTGFEDKELAVHIPESNRWNVKEITGQAIDGVFRYSIELQFFGSRSSRRTIPIEVLNVTKSGSPIIHKEKLDLVVRNLDKRQKPTVKVSLDRFGPSITGHLNPIIELSLKLNLNATAQLLPASALRYTATVFVNQKEVWQQEAIETNHLKIETQDAFSKGKTG</sequence>
<protein>
    <submittedName>
        <fullName evidence="1">Uncharacterized protein</fullName>
    </submittedName>
</protein>
<accession>F4XPE8</accession>
<dbReference type="RefSeq" id="WP_008181963.1">
    <property type="nucleotide sequence ID" value="NZ_GL890846.1"/>
</dbReference>
<organism evidence="1 2">
    <name type="scientific">Moorena producens 3L</name>
    <dbReference type="NCBI Taxonomy" id="489825"/>
    <lineage>
        <taxon>Bacteria</taxon>
        <taxon>Bacillati</taxon>
        <taxon>Cyanobacteriota</taxon>
        <taxon>Cyanophyceae</taxon>
        <taxon>Coleofasciculales</taxon>
        <taxon>Coleofasciculaceae</taxon>
        <taxon>Moorena</taxon>
    </lineage>
</organism>
<gene>
    <name evidence="1" type="ORF">LYNGBM3L_32530</name>
</gene>
<dbReference type="Proteomes" id="UP000003959">
    <property type="component" value="Unassembled WGS sequence"/>
</dbReference>
<proteinExistence type="predicted"/>